<evidence type="ECO:0000259" key="2">
    <source>
        <dbReference type="SMART" id="SM00382"/>
    </source>
</evidence>
<dbReference type="Gene3D" id="3.40.50.300">
    <property type="entry name" value="P-loop containing nucleotide triphosphate hydrolases"/>
    <property type="match status" value="1"/>
</dbReference>
<comment type="caution">
    <text evidence="3">The sequence shown here is derived from an EMBL/GenBank/DDBJ whole genome shotgun (WGS) entry which is preliminary data.</text>
</comment>
<name>A0ABQ3VG51_9CHLR</name>
<feature type="compositionally biased region" description="Polar residues" evidence="1">
    <location>
        <begin position="457"/>
        <end position="475"/>
    </location>
</feature>
<keyword evidence="4" id="KW-1185">Reference proteome</keyword>
<evidence type="ECO:0000313" key="4">
    <source>
        <dbReference type="Proteomes" id="UP000635565"/>
    </source>
</evidence>
<reference evidence="3 4" key="1">
    <citation type="journal article" date="2021" name="Int. J. Syst. Evol. Microbiol.">
        <title>Reticulibacter mediterranei gen. nov., sp. nov., within the new family Reticulibacteraceae fam. nov., and Ktedonospora formicarum gen. nov., sp. nov., Ktedonobacter robiniae sp. nov., Dictyobacter formicarum sp. nov. and Dictyobacter arantiisoli sp. nov., belonging to the class Ktedonobacteria.</title>
        <authorList>
            <person name="Yabe S."/>
            <person name="Zheng Y."/>
            <person name="Wang C.M."/>
            <person name="Sakai Y."/>
            <person name="Abe K."/>
            <person name="Yokota A."/>
            <person name="Donadio S."/>
            <person name="Cavaletti L."/>
            <person name="Monciardini P."/>
        </authorList>
    </citation>
    <scope>NUCLEOTIDE SEQUENCE [LARGE SCALE GENOMIC DNA]</scope>
    <source>
        <strain evidence="3 4">SOSP1-9</strain>
    </source>
</reference>
<dbReference type="Proteomes" id="UP000635565">
    <property type="component" value="Unassembled WGS sequence"/>
</dbReference>
<dbReference type="Pfam" id="PF13191">
    <property type="entry name" value="AAA_16"/>
    <property type="match status" value="1"/>
</dbReference>
<feature type="domain" description="AAA+ ATPase" evidence="2">
    <location>
        <begin position="154"/>
        <end position="326"/>
    </location>
</feature>
<dbReference type="PANTHER" id="PTHR47691:SF3">
    <property type="entry name" value="HTH-TYPE TRANSCRIPTIONAL REGULATOR RV0890C-RELATED"/>
    <property type="match status" value="1"/>
</dbReference>
<proteinExistence type="predicted"/>
<feature type="compositionally biased region" description="Basic and acidic residues" evidence="1">
    <location>
        <begin position="476"/>
        <end position="485"/>
    </location>
</feature>
<dbReference type="InterPro" id="IPR027417">
    <property type="entry name" value="P-loop_NTPase"/>
</dbReference>
<accession>A0ABQ3VG51</accession>
<dbReference type="InterPro" id="IPR041664">
    <property type="entry name" value="AAA_16"/>
</dbReference>
<protein>
    <recommendedName>
        <fullName evidence="2">AAA+ ATPase domain-containing protein</fullName>
    </recommendedName>
</protein>
<dbReference type="EMBL" id="BNJJ01000008">
    <property type="protein sequence ID" value="GHO85169.1"/>
    <property type="molecule type" value="Genomic_DNA"/>
</dbReference>
<evidence type="ECO:0000256" key="1">
    <source>
        <dbReference type="SAM" id="MobiDB-lite"/>
    </source>
</evidence>
<organism evidence="3 4">
    <name type="scientific">Dictyobacter formicarum</name>
    <dbReference type="NCBI Taxonomy" id="2778368"/>
    <lineage>
        <taxon>Bacteria</taxon>
        <taxon>Bacillati</taxon>
        <taxon>Chloroflexota</taxon>
        <taxon>Ktedonobacteria</taxon>
        <taxon>Ktedonobacterales</taxon>
        <taxon>Dictyobacteraceae</taxon>
        <taxon>Dictyobacter</taxon>
    </lineage>
</organism>
<dbReference type="PANTHER" id="PTHR47691">
    <property type="entry name" value="REGULATOR-RELATED"/>
    <property type="match status" value="1"/>
</dbReference>
<dbReference type="SUPFAM" id="SSF52540">
    <property type="entry name" value="P-loop containing nucleoside triphosphate hydrolases"/>
    <property type="match status" value="1"/>
</dbReference>
<sequence>MCIWAVNVLKTSMDAIQFGKWMSERRRKRGWSSQRALVETIRQDHFLKDVRISEDFLARLEAGRLAYPFRGYVRWQVLALAWLLCSTPREVQAYLQAASLKDLSAEEHEWVQQLYAHVSRQAVAAIELLPVRPQRLVGQETLVQEVLNQLCTLEHGVCALTGMPGVGKSALASEVLHRLVADGYSRIFHHGIITISCKGRRGTQGLLSLLHEVISILLPAQEQRPLEQSDSSLAFWLDRMETHLASVIDRVRVLLMDKSILFLLDDLDAQFPLRTALDALLGSTRRNTVHSTGQRRSVTRHVVLTTSRHIPSPALVNYHHHVQPLLHTDACALFHTLTASMTAATPLKLDEEQEQAVGQICQTVGYLPLTIELVANAVAVRGIPLDLLATNAAFDPFHPLLDNSGELGALFEQAFSNIGHEQHKHFALLSLLGPQAFSLEAAAALFQHEKWGEESTSFEPISRSVSARTGRSTTTELERPSEPGSHRNSTPELTRLDNPYVPFQTLTSTALELGYLVNDSLLERVTTEAAESHNNQQQYMLHPLLYAYARNCVQRLPARYLDSIWSNFQAYMACLYR</sequence>
<evidence type="ECO:0000313" key="3">
    <source>
        <dbReference type="EMBL" id="GHO85169.1"/>
    </source>
</evidence>
<gene>
    <name evidence="3" type="ORF">KSZ_31750</name>
</gene>
<dbReference type="SMART" id="SM00382">
    <property type="entry name" value="AAA"/>
    <property type="match status" value="1"/>
</dbReference>
<feature type="region of interest" description="Disordered" evidence="1">
    <location>
        <begin position="457"/>
        <end position="495"/>
    </location>
</feature>
<dbReference type="InterPro" id="IPR003593">
    <property type="entry name" value="AAA+_ATPase"/>
</dbReference>